<evidence type="ECO:0000259" key="10">
    <source>
        <dbReference type="PROSITE" id="PS50893"/>
    </source>
</evidence>
<feature type="non-terminal residue" evidence="12">
    <location>
        <position position="1"/>
    </location>
</feature>
<dbReference type="InterPro" id="IPR044726">
    <property type="entry name" value="ABCC_6TM_D2"/>
</dbReference>
<evidence type="ECO:0000256" key="9">
    <source>
        <dbReference type="SAM" id="SignalP"/>
    </source>
</evidence>
<dbReference type="Gene3D" id="1.20.1560.10">
    <property type="entry name" value="ABC transporter type 1, transmembrane domain"/>
    <property type="match status" value="2"/>
</dbReference>
<evidence type="ECO:0000256" key="6">
    <source>
        <dbReference type="ARBA" id="ARBA00022989"/>
    </source>
</evidence>
<keyword evidence="6 8" id="KW-1133">Transmembrane helix</keyword>
<organism evidence="12 13">
    <name type="scientific">Thamnocephalis sphaerospora</name>
    <dbReference type="NCBI Taxonomy" id="78915"/>
    <lineage>
        <taxon>Eukaryota</taxon>
        <taxon>Fungi</taxon>
        <taxon>Fungi incertae sedis</taxon>
        <taxon>Zoopagomycota</taxon>
        <taxon>Zoopagomycotina</taxon>
        <taxon>Zoopagomycetes</taxon>
        <taxon>Zoopagales</taxon>
        <taxon>Sigmoideomycetaceae</taxon>
        <taxon>Thamnocephalis</taxon>
    </lineage>
</organism>
<evidence type="ECO:0000313" key="13">
    <source>
        <dbReference type="Proteomes" id="UP000271241"/>
    </source>
</evidence>
<dbReference type="InterPro" id="IPR050173">
    <property type="entry name" value="ABC_transporter_C-like"/>
</dbReference>
<reference evidence="13" key="1">
    <citation type="journal article" date="2018" name="Nat. Microbiol.">
        <title>Leveraging single-cell genomics to expand the fungal tree of life.</title>
        <authorList>
            <person name="Ahrendt S.R."/>
            <person name="Quandt C.A."/>
            <person name="Ciobanu D."/>
            <person name="Clum A."/>
            <person name="Salamov A."/>
            <person name="Andreopoulos B."/>
            <person name="Cheng J.F."/>
            <person name="Woyke T."/>
            <person name="Pelin A."/>
            <person name="Henrissat B."/>
            <person name="Reynolds N.K."/>
            <person name="Benny G.L."/>
            <person name="Smith M.E."/>
            <person name="James T.Y."/>
            <person name="Grigoriev I.V."/>
        </authorList>
    </citation>
    <scope>NUCLEOTIDE SEQUENCE [LARGE SCALE GENOMIC DNA]</scope>
    <source>
        <strain evidence="13">RSA 1356</strain>
    </source>
</reference>
<keyword evidence="5" id="KW-0067">ATP-binding</keyword>
<feature type="chain" id="PRO_5020885594" evidence="9">
    <location>
        <begin position="19"/>
        <end position="1106"/>
    </location>
</feature>
<dbReference type="CDD" id="cd03244">
    <property type="entry name" value="ABCC_MRP_domain2"/>
    <property type="match status" value="1"/>
</dbReference>
<dbReference type="EMBL" id="KZ992833">
    <property type="protein sequence ID" value="RKP06702.1"/>
    <property type="molecule type" value="Genomic_DNA"/>
</dbReference>
<evidence type="ECO:0000313" key="12">
    <source>
        <dbReference type="EMBL" id="RKP06702.1"/>
    </source>
</evidence>
<evidence type="ECO:0000256" key="3">
    <source>
        <dbReference type="ARBA" id="ARBA00022692"/>
    </source>
</evidence>
<gene>
    <name evidence="12" type="ORF">THASP1DRAFT_3940</name>
</gene>
<feature type="domain" description="ABC transporter" evidence="10">
    <location>
        <begin position="270"/>
        <end position="490"/>
    </location>
</feature>
<keyword evidence="7 8" id="KW-0472">Membrane</keyword>
<proteinExistence type="predicted"/>
<evidence type="ECO:0000256" key="5">
    <source>
        <dbReference type="ARBA" id="ARBA00022840"/>
    </source>
</evidence>
<dbReference type="PANTHER" id="PTHR24223">
    <property type="entry name" value="ATP-BINDING CASSETTE SUB-FAMILY C"/>
    <property type="match status" value="1"/>
</dbReference>
<dbReference type="AlphaFoldDB" id="A0A4P9XLL2"/>
<feature type="transmembrane region" description="Helical" evidence="8">
    <location>
        <begin position="181"/>
        <end position="205"/>
    </location>
</feature>
<dbReference type="PROSITE" id="PS50929">
    <property type="entry name" value="ABC_TM1F"/>
    <property type="match status" value="2"/>
</dbReference>
<feature type="transmembrane region" description="Helical" evidence="8">
    <location>
        <begin position="665"/>
        <end position="685"/>
    </location>
</feature>
<feature type="non-terminal residue" evidence="12">
    <location>
        <position position="1106"/>
    </location>
</feature>
<dbReference type="CDD" id="cd18579">
    <property type="entry name" value="ABC_6TM_ABCC_D1"/>
    <property type="match status" value="1"/>
</dbReference>
<dbReference type="FunFam" id="3.40.50.300:FF:000997">
    <property type="entry name" value="Multidrug resistance-associated protein 1"/>
    <property type="match status" value="1"/>
</dbReference>
<feature type="domain" description="ABC transmembrane type-1" evidence="11">
    <location>
        <begin position="602"/>
        <end position="831"/>
    </location>
</feature>
<dbReference type="OrthoDB" id="6500128at2759"/>
<keyword evidence="2" id="KW-0813">Transport</keyword>
<keyword evidence="4" id="KW-0547">Nucleotide-binding</keyword>
<keyword evidence="13" id="KW-1185">Reference proteome</keyword>
<dbReference type="Gene3D" id="3.40.50.300">
    <property type="entry name" value="P-loop containing nucleotide triphosphate hydrolases"/>
    <property type="match status" value="2"/>
</dbReference>
<dbReference type="STRING" id="78915.A0A4P9XLL2"/>
<dbReference type="InterPro" id="IPR003439">
    <property type="entry name" value="ABC_transporter-like_ATP-bd"/>
</dbReference>
<protein>
    <submittedName>
        <fullName evidence="12">P-loop containing nucleoside triphosphate hydrolase protein</fullName>
    </submittedName>
</protein>
<dbReference type="PROSITE" id="PS00211">
    <property type="entry name" value="ABC_TRANSPORTER_1"/>
    <property type="match status" value="1"/>
</dbReference>
<dbReference type="SUPFAM" id="SSF52540">
    <property type="entry name" value="P-loop containing nucleoside triphosphate hydrolases"/>
    <property type="match status" value="2"/>
</dbReference>
<dbReference type="PANTHER" id="PTHR24223:SF447">
    <property type="entry name" value="MULTIDRUG RESISTANCE-ASSOCIATED PROTEIN 5"/>
    <property type="match status" value="1"/>
</dbReference>
<dbReference type="Proteomes" id="UP000271241">
    <property type="component" value="Unassembled WGS sequence"/>
</dbReference>
<dbReference type="SUPFAM" id="SSF90123">
    <property type="entry name" value="ABC transporter transmembrane region"/>
    <property type="match status" value="2"/>
</dbReference>
<dbReference type="GO" id="GO:0016887">
    <property type="term" value="F:ATP hydrolysis activity"/>
    <property type="evidence" value="ECO:0007669"/>
    <property type="project" value="InterPro"/>
</dbReference>
<evidence type="ECO:0000256" key="1">
    <source>
        <dbReference type="ARBA" id="ARBA00004141"/>
    </source>
</evidence>
<feature type="transmembrane region" description="Helical" evidence="8">
    <location>
        <begin position="596"/>
        <end position="616"/>
    </location>
</feature>
<evidence type="ECO:0000256" key="4">
    <source>
        <dbReference type="ARBA" id="ARBA00022741"/>
    </source>
</evidence>
<feature type="transmembrane region" description="Helical" evidence="8">
    <location>
        <begin position="225"/>
        <end position="244"/>
    </location>
</feature>
<feature type="domain" description="ABC transporter" evidence="10">
    <location>
        <begin position="869"/>
        <end position="1103"/>
    </location>
</feature>
<name>A0A4P9XLL2_9FUNG</name>
<dbReference type="InterPro" id="IPR027417">
    <property type="entry name" value="P-loop_NTPase"/>
</dbReference>
<dbReference type="GO" id="GO:0140359">
    <property type="term" value="F:ABC-type transporter activity"/>
    <property type="evidence" value="ECO:0007669"/>
    <property type="project" value="InterPro"/>
</dbReference>
<comment type="subcellular location">
    <subcellularLocation>
        <location evidence="1">Membrane</location>
        <topology evidence="1">Multi-pass membrane protein</topology>
    </subcellularLocation>
</comment>
<dbReference type="InterPro" id="IPR017871">
    <property type="entry name" value="ABC_transporter-like_CS"/>
</dbReference>
<dbReference type="SMART" id="SM00382">
    <property type="entry name" value="AAA"/>
    <property type="match status" value="2"/>
</dbReference>
<feature type="domain" description="ABC transmembrane type-1" evidence="11">
    <location>
        <begin position="1"/>
        <end position="228"/>
    </location>
</feature>
<dbReference type="CDD" id="cd03250">
    <property type="entry name" value="ABCC_MRP_domain1"/>
    <property type="match status" value="1"/>
</dbReference>
<keyword evidence="9" id="KW-0732">Signal</keyword>
<keyword evidence="12" id="KW-0378">Hydrolase</keyword>
<sequence>HIYALALLLSIWLASISTHQLMAASTRVGIQVRSAIMVLIYRKSLRLHSVELAIGDIVNLLADDVNRLAEAYVHRHYLLSSVLEGLVVVALAFVELGLSAFPALALLLLLFPIQYKLGQYIAHNAFAMARRTADRVSAISEILTTLRVIKCYAWEIFFRDRVKAIRAEELRHLRRNLMAKGWTFVVAFVAPVLLTLLCLVMDQHIMGEMNMRATHIFTLLSIFNMIRWVTQPHAAVGSLACRAFSRSQRRRRRRLIHRQPAIPSCAFLWQHNADFIWEGDVNPTVAFLSMTVRAGDVVAVVGDVGAGKSSLLSAIMGQLRHSEGEMRVHGSIAFVPSEPWLVNATLKDNIVFGMPYNEHKYRAVVRACALTRDINSLTRGDETEIGERGANLTMGQRHRVSIARAAYSDAEILLLDDPLSTMDAQIGKRIFNECISGYLRKKAVVIVTNQLQFLEHCDQILIMSDGHCIEQGTYRELVAKDLNLATLIGESIEIEDPYLVDDLVEEIEHNQPIDERDDARRIMHDLQNDDVDLSGRGGNTGSSWISYRLFARRTTGTSAFLAICLFFVFVQGLRIFSGTWTNGACATACMQLTQTFLQATYMVGAFFATQFFYWAMIQKSRSLHKKIFIRILRIPMSYFEYTPIGRILYSFARHQYTVDEVLSEALLQALVYIPLVVSVVVAVIIVVPYSAIVAFVLCMVIWLLNAVALQAERQLRRIEAESKPPIFAHLSATLEGLSSIRVYHSESRFDAANIEKIDTNTKALYAVTQVKGWLSLYVDLVAALFVYATALFILFFRDELEEGPAGLALTNAMQLAMFAQWALTAMREVHDSIGSVEELLRFGHSIPSEAAVTIKGHEPPADWPQHGEIEFEDVVLRYHRFGEPVVKRASFVINARERIGIVGRTGSGKSTLVISLLRLIEAAEGTIRIDGIDIASMGLRDLRSKIAVLPQEPTLFDGTVRSNLDPFEERTDEEIWGALRAAHLAEKIKSMPMRLEAPIIENGKGFSLGQRQLFCVARAILSKCRVLLMDEATSTLDIQTETVIQEAIRKNFANYTVLQIGHRLNTIIDADKIMVLDQGRIVEFDTPRHLLQNPDSFFSSMVLQSG</sequence>
<dbReference type="GO" id="GO:0005524">
    <property type="term" value="F:ATP binding"/>
    <property type="evidence" value="ECO:0007669"/>
    <property type="project" value="UniProtKB-KW"/>
</dbReference>
<dbReference type="FunFam" id="3.40.50.300:FF:000163">
    <property type="entry name" value="Multidrug resistance-associated protein member 4"/>
    <property type="match status" value="1"/>
</dbReference>
<dbReference type="CDD" id="cd18580">
    <property type="entry name" value="ABC_6TM_ABCC_D2"/>
    <property type="match status" value="1"/>
</dbReference>
<dbReference type="InterPro" id="IPR003593">
    <property type="entry name" value="AAA+_ATPase"/>
</dbReference>
<dbReference type="InterPro" id="IPR036640">
    <property type="entry name" value="ABC1_TM_sf"/>
</dbReference>
<feature type="transmembrane region" description="Helical" evidence="8">
    <location>
        <begin position="776"/>
        <end position="797"/>
    </location>
</feature>
<evidence type="ECO:0000256" key="8">
    <source>
        <dbReference type="SAM" id="Phobius"/>
    </source>
</evidence>
<feature type="signal peptide" evidence="9">
    <location>
        <begin position="1"/>
        <end position="18"/>
    </location>
</feature>
<feature type="transmembrane region" description="Helical" evidence="8">
    <location>
        <begin position="558"/>
        <end position="576"/>
    </location>
</feature>
<evidence type="ECO:0000259" key="11">
    <source>
        <dbReference type="PROSITE" id="PS50929"/>
    </source>
</evidence>
<feature type="transmembrane region" description="Helical" evidence="8">
    <location>
        <begin position="86"/>
        <end position="111"/>
    </location>
</feature>
<dbReference type="PROSITE" id="PS50893">
    <property type="entry name" value="ABC_TRANSPORTER_2"/>
    <property type="match status" value="2"/>
</dbReference>
<dbReference type="InterPro" id="IPR011527">
    <property type="entry name" value="ABC1_TM_dom"/>
</dbReference>
<accession>A0A4P9XLL2</accession>
<dbReference type="InterPro" id="IPR044746">
    <property type="entry name" value="ABCC_6TM_D1"/>
</dbReference>
<keyword evidence="3 8" id="KW-0812">Transmembrane</keyword>
<feature type="transmembrane region" description="Helical" evidence="8">
    <location>
        <begin position="691"/>
        <end position="709"/>
    </location>
</feature>
<dbReference type="Pfam" id="PF00664">
    <property type="entry name" value="ABC_membrane"/>
    <property type="match status" value="2"/>
</dbReference>
<evidence type="ECO:0000256" key="7">
    <source>
        <dbReference type="ARBA" id="ARBA00023136"/>
    </source>
</evidence>
<dbReference type="Pfam" id="PF00005">
    <property type="entry name" value="ABC_tran"/>
    <property type="match status" value="2"/>
</dbReference>
<evidence type="ECO:0000256" key="2">
    <source>
        <dbReference type="ARBA" id="ARBA00022448"/>
    </source>
</evidence>
<dbReference type="GO" id="GO:0016020">
    <property type="term" value="C:membrane"/>
    <property type="evidence" value="ECO:0007669"/>
    <property type="project" value="UniProtKB-SubCell"/>
</dbReference>